<keyword evidence="1" id="KW-0812">Transmembrane</keyword>
<dbReference type="AlphaFoldDB" id="X6MNC0"/>
<proteinExistence type="predicted"/>
<comment type="caution">
    <text evidence="2">The sequence shown here is derived from an EMBL/GenBank/DDBJ whole genome shotgun (WGS) entry which is preliminary data.</text>
</comment>
<evidence type="ECO:0000256" key="1">
    <source>
        <dbReference type="SAM" id="Phobius"/>
    </source>
</evidence>
<accession>X6MNC0</accession>
<sequence>EEEFYTVIENPKLIYLFYERIRAWKPNSQMEEKLKQASDETLTKINDIICEWIDAKEIKKFKIITNLIQKLNIETSTLKGINEKEINSKNDTPLKLTKFVYYLSLLGFFITFISNIN</sequence>
<feature type="transmembrane region" description="Helical" evidence="1">
    <location>
        <begin position="99"/>
        <end position="116"/>
    </location>
</feature>
<reference evidence="2 3" key="1">
    <citation type="journal article" date="2013" name="Curr. Biol.">
        <title>The Genome of the Foraminiferan Reticulomyxa filosa.</title>
        <authorList>
            <person name="Glockner G."/>
            <person name="Hulsmann N."/>
            <person name="Schleicher M."/>
            <person name="Noegel A.A."/>
            <person name="Eichinger L."/>
            <person name="Gallinger C."/>
            <person name="Pawlowski J."/>
            <person name="Sierra R."/>
            <person name="Euteneuer U."/>
            <person name="Pillet L."/>
            <person name="Moustafa A."/>
            <person name="Platzer M."/>
            <person name="Groth M."/>
            <person name="Szafranski K."/>
            <person name="Schliwa M."/>
        </authorList>
    </citation>
    <scope>NUCLEOTIDE SEQUENCE [LARGE SCALE GENOMIC DNA]</scope>
</reference>
<gene>
    <name evidence="2" type="ORF">RFI_21876</name>
</gene>
<evidence type="ECO:0000313" key="3">
    <source>
        <dbReference type="Proteomes" id="UP000023152"/>
    </source>
</evidence>
<protein>
    <submittedName>
        <fullName evidence="2">Uncharacterized protein</fullName>
    </submittedName>
</protein>
<organism evidence="2 3">
    <name type="scientific">Reticulomyxa filosa</name>
    <dbReference type="NCBI Taxonomy" id="46433"/>
    <lineage>
        <taxon>Eukaryota</taxon>
        <taxon>Sar</taxon>
        <taxon>Rhizaria</taxon>
        <taxon>Retaria</taxon>
        <taxon>Foraminifera</taxon>
        <taxon>Monothalamids</taxon>
        <taxon>Reticulomyxidae</taxon>
        <taxon>Reticulomyxa</taxon>
    </lineage>
</organism>
<keyword evidence="3" id="KW-1185">Reference proteome</keyword>
<name>X6MNC0_RETFI</name>
<dbReference type="Proteomes" id="UP000023152">
    <property type="component" value="Unassembled WGS sequence"/>
</dbReference>
<keyword evidence="1" id="KW-1133">Transmembrane helix</keyword>
<keyword evidence="1" id="KW-0472">Membrane</keyword>
<evidence type="ECO:0000313" key="2">
    <source>
        <dbReference type="EMBL" id="ETO15488.1"/>
    </source>
</evidence>
<dbReference type="EMBL" id="ASPP01019070">
    <property type="protein sequence ID" value="ETO15488.1"/>
    <property type="molecule type" value="Genomic_DNA"/>
</dbReference>
<feature type="non-terminal residue" evidence="2">
    <location>
        <position position="1"/>
    </location>
</feature>